<sequence>MNDDGGALSVAHPVLLVVGLLVAAALVALAVRLTRSRGAALAAAGVSVPGRRTRAVLPLGRWLSLGGVLLLALAWAGPAAALPVGRSAGTVVLAMDVSNSMGATDVAPNRLAAAQQVADAFVDAQPGTVDIGVVGFDQGALTTSPPTADRAVTKAAVQNLRLSGGTSLAAAILGSLSAITGRAVTVGEDGSLPDIGQWGSATIVLLSDGGAAGGAGGTADAAAEQAATLAQNAGVHLETVGVGTAAGADVQVDGYSIRTALDADRLTALAETTGGAYHPASDAAELDDVASGIDLRLTVARQDVPLAGGVAAVALALLVAGAALTVLRTGRLV</sequence>
<dbReference type="EMBL" id="LT629799">
    <property type="protein sequence ID" value="SDU98672.1"/>
    <property type="molecule type" value="Genomic_DNA"/>
</dbReference>
<keyword evidence="1" id="KW-1133">Transmembrane helix</keyword>
<dbReference type="SMART" id="SM00327">
    <property type="entry name" value="VWA"/>
    <property type="match status" value="1"/>
</dbReference>
<gene>
    <name evidence="3" type="ORF">SAMN04488544_3033</name>
</gene>
<accession>A0A1H2MZZ3</accession>
<feature type="transmembrane region" description="Helical" evidence="1">
    <location>
        <begin position="59"/>
        <end position="77"/>
    </location>
</feature>
<feature type="transmembrane region" description="Helical" evidence="1">
    <location>
        <begin position="12"/>
        <end position="31"/>
    </location>
</feature>
<keyword evidence="4" id="KW-1185">Reference proteome</keyword>
<dbReference type="Gene3D" id="3.40.50.410">
    <property type="entry name" value="von Willebrand factor, type A domain"/>
    <property type="match status" value="1"/>
</dbReference>
<dbReference type="PROSITE" id="PS50234">
    <property type="entry name" value="VWFA"/>
    <property type="match status" value="1"/>
</dbReference>
<dbReference type="OrthoDB" id="8882959at2"/>
<dbReference type="AlphaFoldDB" id="A0A1H2MZZ3"/>
<dbReference type="RefSeq" id="WP_091075963.1">
    <property type="nucleotide sequence ID" value="NZ_LT629799.1"/>
</dbReference>
<dbReference type="InterPro" id="IPR036465">
    <property type="entry name" value="vWFA_dom_sf"/>
</dbReference>
<evidence type="ECO:0000259" key="2">
    <source>
        <dbReference type="PROSITE" id="PS50234"/>
    </source>
</evidence>
<organism evidence="3 4">
    <name type="scientific">Microlunatus sagamiharensis</name>
    <dbReference type="NCBI Taxonomy" id="546874"/>
    <lineage>
        <taxon>Bacteria</taxon>
        <taxon>Bacillati</taxon>
        <taxon>Actinomycetota</taxon>
        <taxon>Actinomycetes</taxon>
        <taxon>Propionibacteriales</taxon>
        <taxon>Propionibacteriaceae</taxon>
        <taxon>Microlunatus</taxon>
    </lineage>
</organism>
<feature type="transmembrane region" description="Helical" evidence="1">
    <location>
        <begin position="306"/>
        <end position="327"/>
    </location>
</feature>
<keyword evidence="1" id="KW-0472">Membrane</keyword>
<name>A0A1H2MZZ3_9ACTN</name>
<proteinExistence type="predicted"/>
<dbReference type="InterPro" id="IPR002035">
    <property type="entry name" value="VWF_A"/>
</dbReference>
<dbReference type="Pfam" id="PF13519">
    <property type="entry name" value="VWA_2"/>
    <property type="match status" value="1"/>
</dbReference>
<dbReference type="PANTHER" id="PTHR37947:SF1">
    <property type="entry name" value="BLL2462 PROTEIN"/>
    <property type="match status" value="1"/>
</dbReference>
<dbReference type="SUPFAM" id="SSF53300">
    <property type="entry name" value="vWA-like"/>
    <property type="match status" value="1"/>
</dbReference>
<evidence type="ECO:0000313" key="3">
    <source>
        <dbReference type="EMBL" id="SDU98672.1"/>
    </source>
</evidence>
<feature type="domain" description="VWFA" evidence="2">
    <location>
        <begin position="90"/>
        <end position="293"/>
    </location>
</feature>
<keyword evidence="1" id="KW-0812">Transmembrane</keyword>
<dbReference type="Proteomes" id="UP000198825">
    <property type="component" value="Chromosome I"/>
</dbReference>
<reference evidence="4" key="1">
    <citation type="submission" date="2016-10" db="EMBL/GenBank/DDBJ databases">
        <authorList>
            <person name="Varghese N."/>
            <person name="Submissions S."/>
        </authorList>
    </citation>
    <scope>NUCLEOTIDE SEQUENCE [LARGE SCALE GENOMIC DNA]</scope>
    <source>
        <strain evidence="4">DSM 21743</strain>
    </source>
</reference>
<evidence type="ECO:0000256" key="1">
    <source>
        <dbReference type="SAM" id="Phobius"/>
    </source>
</evidence>
<protein>
    <submittedName>
        <fullName evidence="3">Ca-activated chloride channel family protein</fullName>
    </submittedName>
</protein>
<dbReference type="STRING" id="546874.SAMN04488544_3033"/>
<evidence type="ECO:0000313" key="4">
    <source>
        <dbReference type="Proteomes" id="UP000198825"/>
    </source>
</evidence>
<dbReference type="PANTHER" id="PTHR37947">
    <property type="entry name" value="BLL2462 PROTEIN"/>
    <property type="match status" value="1"/>
</dbReference>